<dbReference type="EMBL" id="CACVAQ010000471">
    <property type="protein sequence ID" value="CAA6829214.1"/>
    <property type="molecule type" value="Genomic_DNA"/>
</dbReference>
<keyword evidence="1" id="KW-0472">Membrane</keyword>
<organism evidence="4">
    <name type="scientific">uncultured Aureispira sp</name>
    <dbReference type="NCBI Taxonomy" id="1331704"/>
    <lineage>
        <taxon>Bacteria</taxon>
        <taxon>Pseudomonadati</taxon>
        <taxon>Bacteroidota</taxon>
        <taxon>Saprospiria</taxon>
        <taxon>Saprospirales</taxon>
        <taxon>Saprospiraceae</taxon>
        <taxon>Aureispira</taxon>
        <taxon>environmental samples</taxon>
    </lineage>
</organism>
<dbReference type="AlphaFoldDB" id="A0A6S6UH31"/>
<accession>A0A6S6UH31</accession>
<reference evidence="4" key="1">
    <citation type="submission" date="2020-01" db="EMBL/GenBank/DDBJ databases">
        <authorList>
            <person name="Meier V. D."/>
            <person name="Meier V D."/>
        </authorList>
    </citation>
    <scope>NUCLEOTIDE SEQUENCE</scope>
    <source>
        <strain evidence="4">HLG_WM_MAG_10</strain>
    </source>
</reference>
<dbReference type="PROSITE" id="PS51123">
    <property type="entry name" value="OMPA_2"/>
    <property type="match status" value="1"/>
</dbReference>
<feature type="compositionally biased region" description="Basic and acidic residues" evidence="2">
    <location>
        <begin position="32"/>
        <end position="50"/>
    </location>
</feature>
<evidence type="ECO:0000259" key="3">
    <source>
        <dbReference type="PROSITE" id="PS51123"/>
    </source>
</evidence>
<name>A0A6S6UH31_9BACT</name>
<feature type="compositionally biased region" description="Polar residues" evidence="2">
    <location>
        <begin position="21"/>
        <end position="31"/>
    </location>
</feature>
<protein>
    <recommendedName>
        <fullName evidence="3">OmpA-like domain-containing protein</fullName>
    </recommendedName>
</protein>
<dbReference type="GO" id="GO:0016020">
    <property type="term" value="C:membrane"/>
    <property type="evidence" value="ECO:0007669"/>
    <property type="project" value="UniProtKB-UniRule"/>
</dbReference>
<proteinExistence type="predicted"/>
<sequence>VNNGLDGDTVTLIPMGEEDPSNGTKTSTNGASKDRRVDIIFTEKKPKGRL</sequence>
<evidence type="ECO:0000256" key="2">
    <source>
        <dbReference type="SAM" id="MobiDB-lite"/>
    </source>
</evidence>
<evidence type="ECO:0000313" key="4">
    <source>
        <dbReference type="EMBL" id="CAA6829214.1"/>
    </source>
</evidence>
<feature type="domain" description="OmpA-like" evidence="3">
    <location>
        <begin position="1"/>
        <end position="45"/>
    </location>
</feature>
<gene>
    <name evidence="4" type="ORF">HELGO_WM58758</name>
</gene>
<dbReference type="InterPro" id="IPR006665">
    <property type="entry name" value="OmpA-like"/>
</dbReference>
<evidence type="ECO:0000256" key="1">
    <source>
        <dbReference type="PROSITE-ProRule" id="PRU00473"/>
    </source>
</evidence>
<feature type="non-terminal residue" evidence="4">
    <location>
        <position position="1"/>
    </location>
</feature>
<feature type="region of interest" description="Disordered" evidence="2">
    <location>
        <begin position="1"/>
        <end position="50"/>
    </location>
</feature>